<evidence type="ECO:0000313" key="2">
    <source>
        <dbReference type="EMBL" id="GIF86353.1"/>
    </source>
</evidence>
<gene>
    <name evidence="2" type="ORF">Cba03nite_77020</name>
</gene>
<comment type="caution">
    <text evidence="2">The sequence shown here is derived from an EMBL/GenBank/DDBJ whole genome shotgun (WGS) entry which is preliminary data.</text>
</comment>
<name>A0A8J3NNQ4_9ACTN</name>
<dbReference type="AlphaFoldDB" id="A0A8J3NNQ4"/>
<evidence type="ECO:0000256" key="1">
    <source>
        <dbReference type="SAM" id="MobiDB-lite"/>
    </source>
</evidence>
<proteinExistence type="predicted"/>
<dbReference type="Proteomes" id="UP000601223">
    <property type="component" value="Unassembled WGS sequence"/>
</dbReference>
<feature type="region of interest" description="Disordered" evidence="1">
    <location>
        <begin position="1"/>
        <end position="23"/>
    </location>
</feature>
<protein>
    <submittedName>
        <fullName evidence="2">Uncharacterized protein</fullName>
    </submittedName>
</protein>
<feature type="region of interest" description="Disordered" evidence="1">
    <location>
        <begin position="57"/>
        <end position="87"/>
    </location>
</feature>
<feature type="compositionally biased region" description="Polar residues" evidence="1">
    <location>
        <begin position="77"/>
        <end position="87"/>
    </location>
</feature>
<dbReference type="EMBL" id="BONF01000067">
    <property type="protein sequence ID" value="GIF86353.1"/>
    <property type="molecule type" value="Genomic_DNA"/>
</dbReference>
<reference evidence="2 3" key="1">
    <citation type="submission" date="2021-01" db="EMBL/GenBank/DDBJ databases">
        <title>Whole genome shotgun sequence of Catellatospora bangladeshensis NBRC 107357.</title>
        <authorList>
            <person name="Komaki H."/>
            <person name="Tamura T."/>
        </authorList>
    </citation>
    <scope>NUCLEOTIDE SEQUENCE [LARGE SCALE GENOMIC DNA]</scope>
    <source>
        <strain evidence="2 3">NBRC 107357</strain>
    </source>
</reference>
<organism evidence="2 3">
    <name type="scientific">Catellatospora bangladeshensis</name>
    <dbReference type="NCBI Taxonomy" id="310355"/>
    <lineage>
        <taxon>Bacteria</taxon>
        <taxon>Bacillati</taxon>
        <taxon>Actinomycetota</taxon>
        <taxon>Actinomycetes</taxon>
        <taxon>Micromonosporales</taxon>
        <taxon>Micromonosporaceae</taxon>
        <taxon>Catellatospora</taxon>
    </lineage>
</organism>
<sequence>MVAGAVEPDGAADPVGSGEGVVGVQAADNATSASGTSTRSLSADIPQVYVHLGKVTTGRSAHAETRHRPVFADQPSERSVTAASSAA</sequence>
<keyword evidence="3" id="KW-1185">Reference proteome</keyword>
<evidence type="ECO:0000313" key="3">
    <source>
        <dbReference type="Proteomes" id="UP000601223"/>
    </source>
</evidence>
<accession>A0A8J3NNQ4</accession>